<dbReference type="PANTHER" id="PTHR46375:SF3">
    <property type="entry name" value="KELCH REPEAT AND BTB DOMAIN-CONTAINING PROTEIN 13"/>
    <property type="match status" value="1"/>
</dbReference>
<proteinExistence type="predicted"/>
<dbReference type="PANTHER" id="PTHR46375">
    <property type="entry name" value="KELCH REPEAT AND BTB DOMAIN-CONTAINING PROTEIN 13-RELATED"/>
    <property type="match status" value="1"/>
</dbReference>
<feature type="compositionally biased region" description="Low complexity" evidence="1">
    <location>
        <begin position="372"/>
        <end position="383"/>
    </location>
</feature>
<dbReference type="InterPro" id="IPR006652">
    <property type="entry name" value="Kelch_1"/>
</dbReference>
<dbReference type="AlphaFoldDB" id="A0A8J8P471"/>
<feature type="region of interest" description="Disordered" evidence="1">
    <location>
        <begin position="630"/>
        <end position="651"/>
    </location>
</feature>
<name>A0A8J8P471_HALGN</name>
<dbReference type="InterPro" id="IPR015915">
    <property type="entry name" value="Kelch-typ_b-propeller"/>
</dbReference>
<feature type="compositionally biased region" description="Polar residues" evidence="1">
    <location>
        <begin position="253"/>
        <end position="269"/>
    </location>
</feature>
<dbReference type="SMART" id="SM00612">
    <property type="entry name" value="Kelch"/>
    <property type="match status" value="5"/>
</dbReference>
<comment type="caution">
    <text evidence="2">The sequence shown here is derived from an EMBL/GenBank/DDBJ whole genome shotgun (WGS) entry which is preliminary data.</text>
</comment>
<feature type="compositionally biased region" description="Polar residues" evidence="1">
    <location>
        <begin position="591"/>
        <end position="600"/>
    </location>
</feature>
<reference evidence="2" key="1">
    <citation type="submission" date="2019-06" db="EMBL/GenBank/DDBJ databases">
        <authorList>
            <person name="Zheng W."/>
        </authorList>
    </citation>
    <scope>NUCLEOTIDE SEQUENCE</scope>
    <source>
        <strain evidence="2">QDHG01</strain>
    </source>
</reference>
<feature type="compositionally biased region" description="Low complexity" evidence="1">
    <location>
        <begin position="216"/>
        <end position="228"/>
    </location>
</feature>
<evidence type="ECO:0000313" key="3">
    <source>
        <dbReference type="Proteomes" id="UP000785679"/>
    </source>
</evidence>
<dbReference type="Pfam" id="PF01344">
    <property type="entry name" value="Kelch_1"/>
    <property type="match status" value="1"/>
</dbReference>
<dbReference type="Pfam" id="PF24681">
    <property type="entry name" value="Kelch_KLHDC2_KLHL20_DRC7"/>
    <property type="match status" value="1"/>
</dbReference>
<dbReference type="SUPFAM" id="SSF117281">
    <property type="entry name" value="Kelch motif"/>
    <property type="match status" value="2"/>
</dbReference>
<feature type="compositionally biased region" description="Polar residues" evidence="1">
    <location>
        <begin position="386"/>
        <end position="395"/>
    </location>
</feature>
<feature type="region of interest" description="Disordered" evidence="1">
    <location>
        <begin position="187"/>
        <end position="269"/>
    </location>
</feature>
<gene>
    <name evidence="2" type="ORF">FGO68_gene10423</name>
</gene>
<evidence type="ECO:0000256" key="1">
    <source>
        <dbReference type="SAM" id="MobiDB-lite"/>
    </source>
</evidence>
<feature type="compositionally biased region" description="Polar residues" evidence="1">
    <location>
        <begin position="630"/>
        <end position="645"/>
    </location>
</feature>
<feature type="compositionally biased region" description="Polar residues" evidence="1">
    <location>
        <begin position="187"/>
        <end position="215"/>
    </location>
</feature>
<organism evidence="2 3">
    <name type="scientific">Halteria grandinella</name>
    <dbReference type="NCBI Taxonomy" id="5974"/>
    <lineage>
        <taxon>Eukaryota</taxon>
        <taxon>Sar</taxon>
        <taxon>Alveolata</taxon>
        <taxon>Ciliophora</taxon>
        <taxon>Intramacronucleata</taxon>
        <taxon>Spirotrichea</taxon>
        <taxon>Stichotrichia</taxon>
        <taxon>Sporadotrichida</taxon>
        <taxon>Halteriidae</taxon>
        <taxon>Halteria</taxon>
    </lineage>
</organism>
<keyword evidence="3" id="KW-1185">Reference proteome</keyword>
<evidence type="ECO:0000313" key="2">
    <source>
        <dbReference type="EMBL" id="TNV85525.1"/>
    </source>
</evidence>
<sequence>MEKEGLKARLEKVSELKQVLIEQNADIAGHLGMLREQASKNSQDIKSIFNEIRKVIDQAEREKVDLIKSMLTKEEGDMAIIKEKNDLMLKRMNEVEFETKRGLSGQEEDISLLSKSKQRSTMAQENIRQVPQIAFNHIFDDIKRDQEYLQLSKLFKKLQSQEIAKESQPSITQGGLKGSFIQPATQNVPTQQRNQKQLTTPVLQQQAYGSTQTNTRSSKAAGSSSVRSQSKDRKLLAQTSTNLKGKVSEQKKQPTNKSPGRSSFSNNHSETQALHSALSNLGGQFNSNDIISSQPTPPQVRSRVQESLFKNMNSQVLSQQAIQLMPTKTYGSVNEGKEKEIGKVAGAQNGVKDAKTKPAPVHIQMSVVNVGSQSSLNSTSQMSPRPKTSNVYSKQANPQVTVVQAASIDLTQLSFQPTSASSTSLTQTSKPLPPQNLQVSQENLAKKERQINTLTAQPSNLNELRNKVKTQKHNSGVSVMQTAKEEETINLLQKYKSQLDSQASEVNVVLDADKGNKVSKLNMSTESKGDTHSKKKELLKRALNGGSQSKLSQSHLSECKENSSSSNNQNHRLTLDSHTKSAATKPKHTGGTAQKPQLTNPHAAIYQVDLIQDPEAPIAKTLELTPSQKSLYNSQQPPNRNQSTVKSSSSKRVEVELISHALNHIYKQRDEDDVPESVRESAVDFYHRNNYQGAAVEDDLMSLYNHSTNYIYAISGFCESSLCHIERLNIDQLTNNQLLQSFQANGRGSQGYDMSFLDWEECSPIKLSRTKFCVVPMLKNGEIMILGGKDQEGQRTDSIEVYNCIMNKWRPSDVKLRKPRSGFSAVYLREEDKVIIVGGNDGRVQNRVEYLSFKLGQQQQWQKLPKMHMKRDELAACLGPDGRLYAIGGYGGGDNSCLASAERFDFNSGQWEMIAPMREPRRALSAVALPDGIYAIGGYNGKDYIDTVEKYDFHLNEWVQVKSMKRARCTLSAVASIDCQYIYAVGGFNGNALNSVERYDTTKEDWEEVGIPPMKQKRFMHSCIVVPLGLTSGNLQ</sequence>
<dbReference type="Proteomes" id="UP000785679">
    <property type="component" value="Unassembled WGS sequence"/>
</dbReference>
<feature type="region of interest" description="Disordered" evidence="1">
    <location>
        <begin position="372"/>
        <end position="395"/>
    </location>
</feature>
<feature type="region of interest" description="Disordered" evidence="1">
    <location>
        <begin position="543"/>
        <end position="600"/>
    </location>
</feature>
<dbReference type="Gene3D" id="2.120.10.80">
    <property type="entry name" value="Kelch-type beta propeller"/>
    <property type="match status" value="2"/>
</dbReference>
<accession>A0A8J8P471</accession>
<dbReference type="EMBL" id="RRYP01001760">
    <property type="protein sequence ID" value="TNV85525.1"/>
    <property type="molecule type" value="Genomic_DNA"/>
</dbReference>
<dbReference type="InterPro" id="IPR052392">
    <property type="entry name" value="Kelch-BTB_domain-containing"/>
</dbReference>
<protein>
    <submittedName>
        <fullName evidence="2">Uncharacterized protein</fullName>
    </submittedName>
</protein>
<feature type="compositionally biased region" description="Polar residues" evidence="1">
    <location>
        <begin position="545"/>
        <end position="556"/>
    </location>
</feature>
<dbReference type="OrthoDB" id="191037at2759"/>